<dbReference type="InterPro" id="IPR052336">
    <property type="entry name" value="MlaD_Phospholipid_Transporter"/>
</dbReference>
<evidence type="ECO:0000313" key="3">
    <source>
        <dbReference type="Proteomes" id="UP001595844"/>
    </source>
</evidence>
<evidence type="ECO:0000259" key="1">
    <source>
        <dbReference type="Pfam" id="PF02470"/>
    </source>
</evidence>
<dbReference type="EMBL" id="JBHSDL010000002">
    <property type="protein sequence ID" value="MFC4372920.1"/>
    <property type="molecule type" value="Genomic_DNA"/>
</dbReference>
<organism evidence="2 3">
    <name type="scientific">Nocardia halotolerans</name>
    <dbReference type="NCBI Taxonomy" id="1755878"/>
    <lineage>
        <taxon>Bacteria</taxon>
        <taxon>Bacillati</taxon>
        <taxon>Actinomycetota</taxon>
        <taxon>Actinomycetes</taxon>
        <taxon>Mycobacteriales</taxon>
        <taxon>Nocardiaceae</taxon>
        <taxon>Nocardia</taxon>
    </lineage>
</organism>
<dbReference type="RefSeq" id="WP_378555436.1">
    <property type="nucleotide sequence ID" value="NZ_JBHSDL010000002.1"/>
</dbReference>
<name>A0ABV8VDX6_9NOCA</name>
<evidence type="ECO:0000313" key="2">
    <source>
        <dbReference type="EMBL" id="MFC4372920.1"/>
    </source>
</evidence>
<gene>
    <name evidence="2" type="ORF">ACFO5K_02300</name>
</gene>
<dbReference type="Pfam" id="PF02470">
    <property type="entry name" value="MlaD"/>
    <property type="match status" value="1"/>
</dbReference>
<dbReference type="InterPro" id="IPR003399">
    <property type="entry name" value="Mce/MlaD"/>
</dbReference>
<dbReference type="PANTHER" id="PTHR33371">
    <property type="entry name" value="INTERMEMBRANE PHOSPHOLIPID TRANSPORT SYSTEM BINDING PROTEIN MLAD-RELATED"/>
    <property type="match status" value="1"/>
</dbReference>
<sequence length="367" mass="37660">MLVRLLGSRAVLSTAVTIVLVLVCAVTWQVVRPAPAVRGYCADMPDSIGLYPGSEVTVLGIRVGEVIDIEPHGTSARVRFTVRADRRLPLDVGAVTVNDTLVADRALALVGDEPVGPGREPGTCITNTLTPQSLSETFDALAGLADELNAADDPAQRTAVGSGLSALDRATSGTGADINAVITGLGRALAAPDAAIGHLGSLIDALAALVHRARNGWDTVEAMTRELPRTFDDIVTIAFPPIIDIVTYLVQVLPQLNDVLMLVGTPAVRALDRMAELPALLNAGVSSLAEVIRLTPAVAAGLAATIDPSTGRPTIGYAPPRIAVPPSDSPQVCAAIQAMTGQPCAVGADGTVTVPALPALLSAVSAR</sequence>
<accession>A0ABV8VDX6</accession>
<protein>
    <submittedName>
        <fullName evidence="2">MlaD family protein</fullName>
    </submittedName>
</protein>
<feature type="domain" description="Mce/MlaD" evidence="1">
    <location>
        <begin position="42"/>
        <end position="110"/>
    </location>
</feature>
<proteinExistence type="predicted"/>
<comment type="caution">
    <text evidence="2">The sequence shown here is derived from an EMBL/GenBank/DDBJ whole genome shotgun (WGS) entry which is preliminary data.</text>
</comment>
<reference evidence="3" key="1">
    <citation type="journal article" date="2019" name="Int. J. Syst. Evol. Microbiol.">
        <title>The Global Catalogue of Microorganisms (GCM) 10K type strain sequencing project: providing services to taxonomists for standard genome sequencing and annotation.</title>
        <authorList>
            <consortium name="The Broad Institute Genomics Platform"/>
            <consortium name="The Broad Institute Genome Sequencing Center for Infectious Disease"/>
            <person name="Wu L."/>
            <person name="Ma J."/>
        </authorList>
    </citation>
    <scope>NUCLEOTIDE SEQUENCE [LARGE SCALE GENOMIC DNA]</scope>
    <source>
        <strain evidence="3">IBRC-M 10490</strain>
    </source>
</reference>
<dbReference type="Proteomes" id="UP001595844">
    <property type="component" value="Unassembled WGS sequence"/>
</dbReference>
<keyword evidence="3" id="KW-1185">Reference proteome</keyword>
<dbReference type="PANTHER" id="PTHR33371:SF4">
    <property type="entry name" value="INTERMEMBRANE PHOSPHOLIPID TRANSPORT SYSTEM BINDING PROTEIN MLAD"/>
    <property type="match status" value="1"/>
</dbReference>